<dbReference type="AlphaFoldDB" id="A0A6P9EAD3"/>
<evidence type="ECO:0000256" key="5">
    <source>
        <dbReference type="ARBA" id="ARBA00023136"/>
    </source>
</evidence>
<keyword evidence="7" id="KW-1185">Reference proteome</keyword>
<dbReference type="InterPro" id="IPR028144">
    <property type="entry name" value="CYSTM_dom"/>
</dbReference>
<reference evidence="8" key="1">
    <citation type="submission" date="2025-08" db="UniProtKB">
        <authorList>
            <consortium name="RefSeq"/>
        </authorList>
    </citation>
    <scope>IDENTIFICATION</scope>
    <source>
        <tissue evidence="8">Leaves</tissue>
    </source>
</reference>
<keyword evidence="3" id="KW-0812">Transmembrane</keyword>
<dbReference type="GO" id="GO:0005886">
    <property type="term" value="C:plasma membrane"/>
    <property type="evidence" value="ECO:0007669"/>
    <property type="project" value="InterPro"/>
</dbReference>
<dbReference type="PANTHER" id="PTHR31568">
    <property type="entry name" value="RCG49325, ISOFORM CRA_A"/>
    <property type="match status" value="1"/>
</dbReference>
<sequence>MFHQVKFILLLHLLLLHTYPIRHPSKPATRKVSQYNYPQAPVVYPPPPASYPPPPGAYVPPGQVYPPPPPPVAAHLSYPPPVQAGYSQGPFVAPPPVGYPMKSGPGYPQQEVPHPKTKHRGGFWKGCCAAMCCCCLLDICF</sequence>
<dbReference type="Gramene" id="Jr03_09610_p1">
    <property type="protein sequence ID" value="cds.Jr03_09610_p1"/>
    <property type="gene ID" value="Jr03_09610"/>
</dbReference>
<evidence type="ECO:0000256" key="4">
    <source>
        <dbReference type="ARBA" id="ARBA00022989"/>
    </source>
</evidence>
<evidence type="ECO:0000313" key="8">
    <source>
        <dbReference type="RefSeq" id="XP_035544301.1"/>
    </source>
</evidence>
<dbReference type="InterPro" id="IPR044850">
    <property type="entry name" value="WIH1-like"/>
</dbReference>
<proteinExistence type="inferred from homology"/>
<evidence type="ECO:0000313" key="7">
    <source>
        <dbReference type="Proteomes" id="UP000235220"/>
    </source>
</evidence>
<organism evidence="7 8">
    <name type="scientific">Juglans regia</name>
    <name type="common">English walnut</name>
    <dbReference type="NCBI Taxonomy" id="51240"/>
    <lineage>
        <taxon>Eukaryota</taxon>
        <taxon>Viridiplantae</taxon>
        <taxon>Streptophyta</taxon>
        <taxon>Embryophyta</taxon>
        <taxon>Tracheophyta</taxon>
        <taxon>Spermatophyta</taxon>
        <taxon>Magnoliopsida</taxon>
        <taxon>eudicotyledons</taxon>
        <taxon>Gunneridae</taxon>
        <taxon>Pentapetalae</taxon>
        <taxon>rosids</taxon>
        <taxon>fabids</taxon>
        <taxon>Fagales</taxon>
        <taxon>Juglandaceae</taxon>
        <taxon>Juglans</taxon>
    </lineage>
</organism>
<dbReference type="Proteomes" id="UP000235220">
    <property type="component" value="Chromosome 3"/>
</dbReference>
<protein>
    <submittedName>
        <fullName evidence="8">Cysteine-rich and transmembrane domain-containing protein B-like isoform X2</fullName>
    </submittedName>
</protein>
<dbReference type="GeneID" id="109018456"/>
<evidence type="ECO:0000256" key="2">
    <source>
        <dbReference type="ARBA" id="ARBA00009444"/>
    </source>
</evidence>
<comment type="subcellular location">
    <subcellularLocation>
        <location evidence="1">Membrane</location>
        <topology evidence="1">Single-pass membrane protein</topology>
    </subcellularLocation>
</comment>
<name>A0A6P9EAD3_JUGRE</name>
<evidence type="ECO:0000256" key="1">
    <source>
        <dbReference type="ARBA" id="ARBA00004167"/>
    </source>
</evidence>
<evidence type="ECO:0000259" key="6">
    <source>
        <dbReference type="Pfam" id="PF12734"/>
    </source>
</evidence>
<dbReference type="Pfam" id="PF12734">
    <property type="entry name" value="CYSTM"/>
    <property type="match status" value="1"/>
</dbReference>
<keyword evidence="4" id="KW-1133">Transmembrane helix</keyword>
<accession>A0A6P9EAD3</accession>
<dbReference type="PANTHER" id="PTHR31568:SF122">
    <property type="entry name" value="PROTEIN CYSTEINE-RICH TRANSMEMBRANE MODULE 9"/>
    <property type="match status" value="1"/>
</dbReference>
<keyword evidence="5" id="KW-0472">Membrane</keyword>
<gene>
    <name evidence="8" type="primary">LOC109018456</name>
</gene>
<comment type="similarity">
    <text evidence="2">Belongs to the CYSTM1 family.</text>
</comment>
<dbReference type="RefSeq" id="XP_035544301.1">
    <property type="nucleotide sequence ID" value="XM_035688408.1"/>
</dbReference>
<feature type="domain" description="Cysteine-rich transmembrane" evidence="6">
    <location>
        <begin position="105"/>
        <end position="141"/>
    </location>
</feature>
<evidence type="ECO:0000256" key="3">
    <source>
        <dbReference type="ARBA" id="ARBA00022692"/>
    </source>
</evidence>